<comment type="similarity">
    <text evidence="1 3">Belongs to the short-chain dehydrogenases/reductases (SDR) family.</text>
</comment>
<dbReference type="InterPro" id="IPR036291">
    <property type="entry name" value="NAD(P)-bd_dom_sf"/>
</dbReference>
<evidence type="ECO:0000313" key="5">
    <source>
        <dbReference type="Proteomes" id="UP000054166"/>
    </source>
</evidence>
<dbReference type="Pfam" id="PF00106">
    <property type="entry name" value="adh_short"/>
    <property type="match status" value="1"/>
</dbReference>
<reference evidence="4 5" key="1">
    <citation type="submission" date="2014-04" db="EMBL/GenBank/DDBJ databases">
        <authorList>
            <consortium name="DOE Joint Genome Institute"/>
            <person name="Kuo A."/>
            <person name="Tarkka M."/>
            <person name="Buscot F."/>
            <person name="Kohler A."/>
            <person name="Nagy L.G."/>
            <person name="Floudas D."/>
            <person name="Copeland A."/>
            <person name="Barry K.W."/>
            <person name="Cichocki N."/>
            <person name="Veneault-Fourrey C."/>
            <person name="LaButti K."/>
            <person name="Lindquist E.A."/>
            <person name="Lipzen A."/>
            <person name="Lundell T."/>
            <person name="Morin E."/>
            <person name="Murat C."/>
            <person name="Sun H."/>
            <person name="Tunlid A."/>
            <person name="Henrissat B."/>
            <person name="Grigoriev I.V."/>
            <person name="Hibbett D.S."/>
            <person name="Martin F."/>
            <person name="Nordberg H.P."/>
            <person name="Cantor M.N."/>
            <person name="Hua S.X."/>
        </authorList>
    </citation>
    <scope>NUCLEOTIDE SEQUENCE [LARGE SCALE GENOMIC DNA]</scope>
    <source>
        <strain evidence="4 5">F 1598</strain>
    </source>
</reference>
<dbReference type="SUPFAM" id="SSF51735">
    <property type="entry name" value="NAD(P)-binding Rossmann-fold domains"/>
    <property type="match status" value="1"/>
</dbReference>
<dbReference type="PANTHER" id="PTHR43180:SF33">
    <property type="entry name" value="15-HYDROXYPROSTAGLANDIN DEHYDROGENASE [NAD(+)]-LIKE"/>
    <property type="match status" value="1"/>
</dbReference>
<keyword evidence="5" id="KW-1185">Reference proteome</keyword>
<dbReference type="InParanoid" id="A0A0C3G704"/>
<dbReference type="EMBL" id="KN832970">
    <property type="protein sequence ID" value="KIM92015.1"/>
    <property type="molecule type" value="Genomic_DNA"/>
</dbReference>
<dbReference type="Gene3D" id="3.40.50.720">
    <property type="entry name" value="NAD(P)-binding Rossmann-like Domain"/>
    <property type="match status" value="1"/>
</dbReference>
<dbReference type="GO" id="GO:0016491">
    <property type="term" value="F:oxidoreductase activity"/>
    <property type="evidence" value="ECO:0007669"/>
    <property type="project" value="UniProtKB-KW"/>
</dbReference>
<name>A0A0C3G704_PILCF</name>
<gene>
    <name evidence="4" type="ORF">PILCRDRAFT_108768</name>
</gene>
<sequence>MGAYDQLYLHSNRVKRKVVVITGGANGIGKETAFRFGKFGAYVVIGDLDAKGAEEVIAGIVELGGQGACRRCDVTNWDDQVSLFQLAISKFGAVDIVVANAGVTEIGSFNTPHITNGAPTKPSFKTIEINLIGVMYTAHIGLYYMRNYKAEDSLKSIVFTGSMASWQAIPGAPLYSASKHAVLGFMRSIYLTCLAKNIRVAVVHPFFVDTAIVPISVKIGMAGIPLTPVERVAGAIFYAATDPDMETSGCPWLLPDDGYVFRLAREELKEGVYEMIDARAKAVIAGARGVKHAFGVMRDLWRLLGKQTILFGSMVAGASYLYSREEVRESLRHLL</sequence>
<evidence type="ECO:0000256" key="1">
    <source>
        <dbReference type="ARBA" id="ARBA00006484"/>
    </source>
</evidence>
<protein>
    <recommendedName>
        <fullName evidence="6">NAD(P)-binding protein</fullName>
    </recommendedName>
</protein>
<keyword evidence="2" id="KW-0560">Oxidoreductase</keyword>
<dbReference type="HOGENOM" id="CLU_010194_13_1_1"/>
<evidence type="ECO:0000256" key="2">
    <source>
        <dbReference type="ARBA" id="ARBA00023002"/>
    </source>
</evidence>
<organism evidence="4 5">
    <name type="scientific">Piloderma croceum (strain F 1598)</name>
    <dbReference type="NCBI Taxonomy" id="765440"/>
    <lineage>
        <taxon>Eukaryota</taxon>
        <taxon>Fungi</taxon>
        <taxon>Dikarya</taxon>
        <taxon>Basidiomycota</taxon>
        <taxon>Agaricomycotina</taxon>
        <taxon>Agaricomycetes</taxon>
        <taxon>Agaricomycetidae</taxon>
        <taxon>Atheliales</taxon>
        <taxon>Atheliaceae</taxon>
        <taxon>Piloderma</taxon>
    </lineage>
</organism>
<dbReference type="PANTHER" id="PTHR43180">
    <property type="entry name" value="3-OXOACYL-(ACYL-CARRIER-PROTEIN) REDUCTASE (AFU_ORTHOLOGUE AFUA_6G11210)"/>
    <property type="match status" value="1"/>
</dbReference>
<reference evidence="5" key="2">
    <citation type="submission" date="2015-01" db="EMBL/GenBank/DDBJ databases">
        <title>Evolutionary Origins and Diversification of the Mycorrhizal Mutualists.</title>
        <authorList>
            <consortium name="DOE Joint Genome Institute"/>
            <consortium name="Mycorrhizal Genomics Consortium"/>
            <person name="Kohler A."/>
            <person name="Kuo A."/>
            <person name="Nagy L.G."/>
            <person name="Floudas D."/>
            <person name="Copeland A."/>
            <person name="Barry K.W."/>
            <person name="Cichocki N."/>
            <person name="Veneault-Fourrey C."/>
            <person name="LaButti K."/>
            <person name="Lindquist E.A."/>
            <person name="Lipzen A."/>
            <person name="Lundell T."/>
            <person name="Morin E."/>
            <person name="Murat C."/>
            <person name="Riley R."/>
            <person name="Ohm R."/>
            <person name="Sun H."/>
            <person name="Tunlid A."/>
            <person name="Henrissat B."/>
            <person name="Grigoriev I.V."/>
            <person name="Hibbett D.S."/>
            <person name="Martin F."/>
        </authorList>
    </citation>
    <scope>NUCLEOTIDE SEQUENCE [LARGE SCALE GENOMIC DNA]</scope>
    <source>
        <strain evidence="5">F 1598</strain>
    </source>
</reference>
<evidence type="ECO:0008006" key="6">
    <source>
        <dbReference type="Google" id="ProtNLM"/>
    </source>
</evidence>
<proteinExistence type="inferred from homology"/>
<dbReference type="Proteomes" id="UP000054166">
    <property type="component" value="Unassembled WGS sequence"/>
</dbReference>
<evidence type="ECO:0000256" key="3">
    <source>
        <dbReference type="RuleBase" id="RU000363"/>
    </source>
</evidence>
<dbReference type="PRINTS" id="PR00080">
    <property type="entry name" value="SDRFAMILY"/>
</dbReference>
<evidence type="ECO:0000313" key="4">
    <source>
        <dbReference type="EMBL" id="KIM92015.1"/>
    </source>
</evidence>
<dbReference type="InterPro" id="IPR002347">
    <property type="entry name" value="SDR_fam"/>
</dbReference>
<dbReference type="PRINTS" id="PR00081">
    <property type="entry name" value="GDHRDH"/>
</dbReference>
<dbReference type="OrthoDB" id="5371740at2759"/>
<dbReference type="AlphaFoldDB" id="A0A0C3G704"/>
<dbReference type="STRING" id="765440.A0A0C3G704"/>
<accession>A0A0C3G704</accession>